<organism evidence="5 6">
    <name type="scientific">Candidatus Nitrohelix vancouverensis</name>
    <dbReference type="NCBI Taxonomy" id="2705534"/>
    <lineage>
        <taxon>Bacteria</taxon>
        <taxon>Pseudomonadati</taxon>
        <taxon>Nitrospinota/Tectimicrobiota group</taxon>
        <taxon>Nitrospinota</taxon>
        <taxon>Nitrospinia</taxon>
        <taxon>Nitrospinales</taxon>
        <taxon>Nitrospinaceae</taxon>
        <taxon>Candidatus Nitrohelix</taxon>
    </lineage>
</organism>
<dbReference type="Gene3D" id="3.40.50.150">
    <property type="entry name" value="Vaccinia Virus protein VP39"/>
    <property type="match status" value="1"/>
</dbReference>
<dbReference type="PROSITE" id="PS51585">
    <property type="entry name" value="SAM_MT_TPMT"/>
    <property type="match status" value="1"/>
</dbReference>
<gene>
    <name evidence="5" type="ORF">G3M78_13510</name>
</gene>
<keyword evidence="3 5" id="KW-0808">Transferase</keyword>
<evidence type="ECO:0000256" key="2">
    <source>
        <dbReference type="ARBA" id="ARBA00022603"/>
    </source>
</evidence>
<dbReference type="PANTHER" id="PTHR32183">
    <property type="match status" value="1"/>
</dbReference>
<accession>A0A7T0C4G9</accession>
<dbReference type="InterPro" id="IPR008854">
    <property type="entry name" value="TPMT"/>
</dbReference>
<evidence type="ECO:0000256" key="4">
    <source>
        <dbReference type="ARBA" id="ARBA00022691"/>
    </source>
</evidence>
<dbReference type="CDD" id="cd02440">
    <property type="entry name" value="AdoMet_MTases"/>
    <property type="match status" value="1"/>
</dbReference>
<dbReference type="AlphaFoldDB" id="A0A7T0C4G9"/>
<dbReference type="Pfam" id="PF05724">
    <property type="entry name" value="TPMT"/>
    <property type="match status" value="1"/>
</dbReference>
<dbReference type="GO" id="GO:0008757">
    <property type="term" value="F:S-adenosylmethionine-dependent methyltransferase activity"/>
    <property type="evidence" value="ECO:0007669"/>
    <property type="project" value="InterPro"/>
</dbReference>
<evidence type="ECO:0000256" key="1">
    <source>
        <dbReference type="ARBA" id="ARBA00022553"/>
    </source>
</evidence>
<evidence type="ECO:0000313" key="6">
    <source>
        <dbReference type="Proteomes" id="UP000594464"/>
    </source>
</evidence>
<dbReference type="KEGG" id="nva:G3M78_13510"/>
<reference evidence="6" key="1">
    <citation type="submission" date="2020-02" db="EMBL/GenBank/DDBJ databases">
        <title>Genomic and physiological characterization of two novel Nitrospinaceae genera.</title>
        <authorList>
            <person name="Mueller A.J."/>
            <person name="Jung M.-Y."/>
            <person name="Strachan C.R."/>
            <person name="Herbold C.W."/>
            <person name="Kirkegaard R.H."/>
            <person name="Daims H."/>
        </authorList>
    </citation>
    <scope>NUCLEOTIDE SEQUENCE [LARGE SCALE GENOMIC DNA]</scope>
</reference>
<dbReference type="InterPro" id="IPR029063">
    <property type="entry name" value="SAM-dependent_MTases_sf"/>
</dbReference>
<dbReference type="PANTHER" id="PTHR32183:SF6">
    <property type="entry name" value="CYSTEINE SULFINATE DESULFINASE_CYSTEINE DESULFURASE AND RELATED ENZYMES"/>
    <property type="match status" value="1"/>
</dbReference>
<proteinExistence type="predicted"/>
<keyword evidence="2 5" id="KW-0489">Methyltransferase</keyword>
<name>A0A7T0C4G9_9BACT</name>
<keyword evidence="1" id="KW-0597">Phosphoprotein</keyword>
<evidence type="ECO:0000313" key="5">
    <source>
        <dbReference type="EMBL" id="QPJ66357.1"/>
    </source>
</evidence>
<evidence type="ECO:0000256" key="3">
    <source>
        <dbReference type="ARBA" id="ARBA00022679"/>
    </source>
</evidence>
<dbReference type="GO" id="GO:0032259">
    <property type="term" value="P:methylation"/>
    <property type="evidence" value="ECO:0007669"/>
    <property type="project" value="UniProtKB-KW"/>
</dbReference>
<protein>
    <submittedName>
        <fullName evidence="5">Methyltransferase domain-containing protein</fullName>
    </submittedName>
</protein>
<dbReference type="SUPFAM" id="SSF53335">
    <property type="entry name" value="S-adenosyl-L-methionine-dependent methyltransferases"/>
    <property type="match status" value="1"/>
</dbReference>
<dbReference type="Proteomes" id="UP000594464">
    <property type="component" value="Chromosome"/>
</dbReference>
<keyword evidence="4" id="KW-0949">S-adenosyl-L-methionine</keyword>
<dbReference type="EMBL" id="CP048620">
    <property type="protein sequence ID" value="QPJ66357.1"/>
    <property type="molecule type" value="Genomic_DNA"/>
</dbReference>
<sequence length="203" mass="23000">MTDSTSEYEQADWQKHYDENDLRWDLGEPAPPIVRMWQDQWLKPGATLIPGCGRGHEAVFLMEKGFHVTGVDFSSGAVNHLSDVIAKKNLKGRALLENFFELDASHNGKYDLLIEHTFFCAIAPRDRSRYIETALRILSPQGKIAGLFYETGEEGGPPFNTPKTDILKFFSPAFEIEFLEKTPHSAEQRRGKEWAALLVKKSS</sequence>